<accession>A0ABW3DBF2</accession>
<dbReference type="EMBL" id="JBHTIU010000049">
    <property type="protein sequence ID" value="MFD0870535.1"/>
    <property type="molecule type" value="Genomic_DNA"/>
</dbReference>
<gene>
    <name evidence="1" type="ORF">ACFQ03_15370</name>
</gene>
<dbReference type="Proteomes" id="UP001597120">
    <property type="component" value="Unassembled WGS sequence"/>
</dbReference>
<dbReference type="RefSeq" id="WP_186328268.1">
    <property type="nucleotide sequence ID" value="NZ_JBHTIU010000049.1"/>
</dbReference>
<proteinExistence type="predicted"/>
<evidence type="ECO:0000313" key="2">
    <source>
        <dbReference type="Proteomes" id="UP001597120"/>
    </source>
</evidence>
<evidence type="ECO:0000313" key="1">
    <source>
        <dbReference type="EMBL" id="MFD0870535.1"/>
    </source>
</evidence>
<comment type="caution">
    <text evidence="1">The sequence shown here is derived from an EMBL/GenBank/DDBJ whole genome shotgun (WGS) entry which is preliminary data.</text>
</comment>
<keyword evidence="2" id="KW-1185">Reference proteome</keyword>
<sequence length="55" mass="6495">MNGYEPLDARIEYTVWYDNGQDDQGVAEFNNREEVDQFSAHNRVIRTELFIGNKE</sequence>
<name>A0ABW3DBF2_9BACL</name>
<organism evidence="1 2">
    <name type="scientific">Paenibacillus residui</name>
    <dbReference type="NCBI Taxonomy" id="629724"/>
    <lineage>
        <taxon>Bacteria</taxon>
        <taxon>Bacillati</taxon>
        <taxon>Bacillota</taxon>
        <taxon>Bacilli</taxon>
        <taxon>Bacillales</taxon>
        <taxon>Paenibacillaceae</taxon>
        <taxon>Paenibacillus</taxon>
    </lineage>
</organism>
<protein>
    <submittedName>
        <fullName evidence="1">Uncharacterized protein</fullName>
    </submittedName>
</protein>
<reference evidence="2" key="1">
    <citation type="journal article" date="2019" name="Int. J. Syst. Evol. Microbiol.">
        <title>The Global Catalogue of Microorganisms (GCM) 10K type strain sequencing project: providing services to taxonomists for standard genome sequencing and annotation.</title>
        <authorList>
            <consortium name="The Broad Institute Genomics Platform"/>
            <consortium name="The Broad Institute Genome Sequencing Center for Infectious Disease"/>
            <person name="Wu L."/>
            <person name="Ma J."/>
        </authorList>
    </citation>
    <scope>NUCLEOTIDE SEQUENCE [LARGE SCALE GENOMIC DNA]</scope>
    <source>
        <strain evidence="2">CCUG 57263</strain>
    </source>
</reference>